<dbReference type="SMART" id="SM00184">
    <property type="entry name" value="RING"/>
    <property type="match status" value="1"/>
</dbReference>
<dbReference type="InterPro" id="IPR001841">
    <property type="entry name" value="Znf_RING"/>
</dbReference>
<evidence type="ECO:0000256" key="1">
    <source>
        <dbReference type="ARBA" id="ARBA00000900"/>
    </source>
</evidence>
<comment type="catalytic activity">
    <reaction evidence="1">
        <text>S-ubiquitinyl-[E2 ubiquitin-conjugating enzyme]-L-cysteine + [acceptor protein]-L-lysine = [E2 ubiquitin-conjugating enzyme]-L-cysteine + N(6)-ubiquitinyl-[acceptor protein]-L-lysine.</text>
        <dbReference type="EC" id="2.3.2.27"/>
    </reaction>
</comment>
<evidence type="ECO:0000256" key="5">
    <source>
        <dbReference type="ARBA" id="ARBA00022771"/>
    </source>
</evidence>
<dbReference type="Gene3D" id="3.30.40.10">
    <property type="entry name" value="Zinc/RING finger domain, C3HC4 (zinc finger)"/>
    <property type="match status" value="1"/>
</dbReference>
<evidence type="ECO:0000256" key="3">
    <source>
        <dbReference type="ARBA" id="ARBA00022679"/>
    </source>
</evidence>
<evidence type="ECO:0000256" key="2">
    <source>
        <dbReference type="ARBA" id="ARBA00012483"/>
    </source>
</evidence>
<dbReference type="PANTHER" id="PTHR15710">
    <property type="entry name" value="E3 UBIQUITIN-PROTEIN LIGASE PRAJA"/>
    <property type="match status" value="1"/>
</dbReference>
<keyword evidence="11" id="KW-1185">Reference proteome</keyword>
<dbReference type="SUPFAM" id="SSF57850">
    <property type="entry name" value="RING/U-box"/>
    <property type="match status" value="1"/>
</dbReference>
<dbReference type="PANTHER" id="PTHR15710:SF108">
    <property type="entry name" value="OS03G0286100 PROTEIN"/>
    <property type="match status" value="1"/>
</dbReference>
<dbReference type="GO" id="GO:0061630">
    <property type="term" value="F:ubiquitin protein ligase activity"/>
    <property type="evidence" value="ECO:0007669"/>
    <property type="project" value="UniProtKB-EC"/>
</dbReference>
<dbReference type="GO" id="GO:0016567">
    <property type="term" value="P:protein ubiquitination"/>
    <property type="evidence" value="ECO:0007669"/>
    <property type="project" value="TreeGrafter"/>
</dbReference>
<name>A0A9Q1KSL2_9CARY</name>
<gene>
    <name evidence="10" type="ORF">Cgig2_030810</name>
</gene>
<protein>
    <recommendedName>
        <fullName evidence="2">RING-type E3 ubiquitin transferase</fullName>
        <ecNumber evidence="2">2.3.2.27</ecNumber>
    </recommendedName>
</protein>
<dbReference type="AlphaFoldDB" id="A0A9Q1KSL2"/>
<organism evidence="10 11">
    <name type="scientific">Carnegiea gigantea</name>
    <dbReference type="NCBI Taxonomy" id="171969"/>
    <lineage>
        <taxon>Eukaryota</taxon>
        <taxon>Viridiplantae</taxon>
        <taxon>Streptophyta</taxon>
        <taxon>Embryophyta</taxon>
        <taxon>Tracheophyta</taxon>
        <taxon>Spermatophyta</taxon>
        <taxon>Magnoliopsida</taxon>
        <taxon>eudicotyledons</taxon>
        <taxon>Gunneridae</taxon>
        <taxon>Pentapetalae</taxon>
        <taxon>Caryophyllales</taxon>
        <taxon>Cactineae</taxon>
        <taxon>Cactaceae</taxon>
        <taxon>Cactoideae</taxon>
        <taxon>Echinocereeae</taxon>
        <taxon>Carnegiea</taxon>
    </lineage>
</organism>
<accession>A0A9Q1KSL2</accession>
<evidence type="ECO:0000259" key="9">
    <source>
        <dbReference type="PROSITE" id="PS50089"/>
    </source>
</evidence>
<keyword evidence="6" id="KW-0833">Ubl conjugation pathway</keyword>
<evidence type="ECO:0000256" key="8">
    <source>
        <dbReference type="PROSITE-ProRule" id="PRU00175"/>
    </source>
</evidence>
<keyword evidence="7" id="KW-0862">Zinc</keyword>
<feature type="domain" description="RING-type" evidence="9">
    <location>
        <begin position="390"/>
        <end position="431"/>
    </location>
</feature>
<evidence type="ECO:0000256" key="4">
    <source>
        <dbReference type="ARBA" id="ARBA00022723"/>
    </source>
</evidence>
<evidence type="ECO:0000256" key="7">
    <source>
        <dbReference type="ARBA" id="ARBA00022833"/>
    </source>
</evidence>
<keyword evidence="3" id="KW-0808">Transferase</keyword>
<comment type="caution">
    <text evidence="10">The sequence shown here is derived from an EMBL/GenBank/DDBJ whole genome shotgun (WGS) entry which is preliminary data.</text>
</comment>
<evidence type="ECO:0000313" key="11">
    <source>
        <dbReference type="Proteomes" id="UP001153076"/>
    </source>
</evidence>
<proteinExistence type="predicted"/>
<evidence type="ECO:0000256" key="6">
    <source>
        <dbReference type="ARBA" id="ARBA00022786"/>
    </source>
</evidence>
<dbReference type="Pfam" id="PF13639">
    <property type="entry name" value="zf-RING_2"/>
    <property type="match status" value="1"/>
</dbReference>
<dbReference type="Proteomes" id="UP001153076">
    <property type="component" value="Unassembled WGS sequence"/>
</dbReference>
<dbReference type="GO" id="GO:0008270">
    <property type="term" value="F:zinc ion binding"/>
    <property type="evidence" value="ECO:0007669"/>
    <property type="project" value="UniProtKB-KW"/>
</dbReference>
<dbReference type="EC" id="2.3.2.27" evidence="2"/>
<sequence length="472" mass="53143">MAEVSFLHFPEEEHDCAVIDEIVTLDSFPFWSHIWGPDSDPVPSRRRRHRAHHHSSSIASIDDIFGVDHSDRVPGFFGLDSADRENQVNFVIDLFHQRVEQSHLMDSEEFMSELVDDSSFRVIEGNREMGVNCLDIDLQLGLGLERGVELDEDESEDDEVGNCDGLGFVVSDCGDEFFIARRESADGNPGSSSSLGGLRVVRIESDSEEDDGNELLGIDVHSEEEDYGVDNVNYDDVNIPLCWDSLQLEDNGEANNEFEWEEVDGRVDEREVLSFVADPVEEESISVLPISGPGEEEGGDRGRGLGNLEWEVLLNVNNLDRSPDMENDAGPYFGDNDDYVYTAEYEMMFGQFTDAENTVLGRPPASKLVVEKLPCVVMTEGDVLNERALCAVCKDQIEAGKKAKELPCSHRYHADCILPWLGIRNTCPVCRYELPTDDPDYEQRRIQTGTEQELTRPRRGRFREFTVVAQMS</sequence>
<reference evidence="10" key="1">
    <citation type="submission" date="2022-04" db="EMBL/GenBank/DDBJ databases">
        <title>Carnegiea gigantea Genome sequencing and assembly v2.</title>
        <authorList>
            <person name="Copetti D."/>
            <person name="Sanderson M.J."/>
            <person name="Burquez A."/>
            <person name="Wojciechowski M.F."/>
        </authorList>
    </citation>
    <scope>NUCLEOTIDE SEQUENCE</scope>
    <source>
        <strain evidence="10">SGP5-SGP5p</strain>
        <tissue evidence="10">Aerial part</tissue>
    </source>
</reference>
<dbReference type="OrthoDB" id="8062037at2759"/>
<dbReference type="InterPro" id="IPR013083">
    <property type="entry name" value="Znf_RING/FYVE/PHD"/>
</dbReference>
<dbReference type="EMBL" id="JAKOGI010000026">
    <property type="protein sequence ID" value="KAJ8448954.1"/>
    <property type="molecule type" value="Genomic_DNA"/>
</dbReference>
<dbReference type="PROSITE" id="PS50089">
    <property type="entry name" value="ZF_RING_2"/>
    <property type="match status" value="1"/>
</dbReference>
<dbReference type="GO" id="GO:0005737">
    <property type="term" value="C:cytoplasm"/>
    <property type="evidence" value="ECO:0007669"/>
    <property type="project" value="TreeGrafter"/>
</dbReference>
<keyword evidence="5 8" id="KW-0863">Zinc-finger</keyword>
<evidence type="ECO:0000313" key="10">
    <source>
        <dbReference type="EMBL" id="KAJ8448954.1"/>
    </source>
</evidence>
<keyword evidence="4" id="KW-0479">Metal-binding</keyword>
<dbReference type="FunFam" id="3.30.40.10:FF:000022">
    <property type="entry name" value="E3 ubiquitin-protein ligase RING1-like"/>
    <property type="match status" value="1"/>
</dbReference>